<dbReference type="STRING" id="1619234.SAMN05421730_101558"/>
<dbReference type="Proteomes" id="UP000199315">
    <property type="component" value="Unassembled WGS sequence"/>
</dbReference>
<dbReference type="PANTHER" id="PTHR35868:SF3">
    <property type="entry name" value="DUF2804 DOMAIN-CONTAINING PROTEIN"/>
    <property type="match status" value="1"/>
</dbReference>
<dbReference type="EMBL" id="FMKA01000015">
    <property type="protein sequence ID" value="SCP97985.1"/>
    <property type="molecule type" value="Genomic_DNA"/>
</dbReference>
<dbReference type="Pfam" id="PF10974">
    <property type="entry name" value="DUF2804"/>
    <property type="match status" value="1"/>
</dbReference>
<sequence>MQHKLNRVHNLLDENGHVIEAGWANEPLLHYRREDVKVDHNRLKEWDYYLIANENYGIAFSIANVGENSRLTANFMNYQTGEQYTDSEMVPSNPKLLTMPENPYETIKFETGRVKGTYIRDGYKTRIQVTFRDFFGKDLIADIDLDLPKSDAMVIVIPFNEGKEMFYYNYKLNCIKPKGICRYGDTEVEFSHETSFCVFDWGRGIWPNSNTWYWGSGSGIVDGNDFGFNIGYGFGNLDAASENMLFFNGKAHKLEEITFHIPKNSFMEPWKFTSSDGRFEMDFVPVLDRSSSVKKGNYSSSQHQVFGKFTGTAILDDGTEIHLKDFFAFAEEVSNSWQ</sequence>
<evidence type="ECO:0008006" key="3">
    <source>
        <dbReference type="Google" id="ProtNLM"/>
    </source>
</evidence>
<protein>
    <recommendedName>
        <fullName evidence="3">DUF2804 domain-containing protein</fullName>
    </recommendedName>
</protein>
<dbReference type="InterPro" id="IPR021243">
    <property type="entry name" value="DUF2804"/>
</dbReference>
<dbReference type="OrthoDB" id="9762066at2"/>
<dbReference type="PANTHER" id="PTHR35868">
    <property type="entry name" value="DUF2804 DOMAIN-CONTAINING PROTEIN-RELATED"/>
    <property type="match status" value="1"/>
</dbReference>
<proteinExistence type="predicted"/>
<dbReference type="RefSeq" id="WP_091234669.1">
    <property type="nucleotide sequence ID" value="NZ_FMKA01000015.1"/>
</dbReference>
<organism evidence="1 2">
    <name type="scientific">Anaerobium acetethylicum</name>
    <dbReference type="NCBI Taxonomy" id="1619234"/>
    <lineage>
        <taxon>Bacteria</taxon>
        <taxon>Bacillati</taxon>
        <taxon>Bacillota</taxon>
        <taxon>Clostridia</taxon>
        <taxon>Lachnospirales</taxon>
        <taxon>Lachnospiraceae</taxon>
        <taxon>Anaerobium</taxon>
    </lineage>
</organism>
<evidence type="ECO:0000313" key="2">
    <source>
        <dbReference type="Proteomes" id="UP000199315"/>
    </source>
</evidence>
<dbReference type="AlphaFoldDB" id="A0A1D3TV64"/>
<keyword evidence="2" id="KW-1185">Reference proteome</keyword>
<gene>
    <name evidence="1" type="ORF">SAMN05421730_101558</name>
</gene>
<accession>A0A1D3TV64</accession>
<evidence type="ECO:0000313" key="1">
    <source>
        <dbReference type="EMBL" id="SCP97985.1"/>
    </source>
</evidence>
<name>A0A1D3TV64_9FIRM</name>
<reference evidence="1 2" key="1">
    <citation type="submission" date="2016-09" db="EMBL/GenBank/DDBJ databases">
        <authorList>
            <person name="Capua I."/>
            <person name="De Benedictis P."/>
            <person name="Joannis T."/>
            <person name="Lombin L.H."/>
            <person name="Cattoli G."/>
        </authorList>
    </citation>
    <scope>NUCLEOTIDE SEQUENCE [LARGE SCALE GENOMIC DNA]</scope>
    <source>
        <strain evidence="1 2">GluBS11</strain>
    </source>
</reference>